<evidence type="ECO:0008006" key="4">
    <source>
        <dbReference type="Google" id="ProtNLM"/>
    </source>
</evidence>
<dbReference type="Proteomes" id="UP001167871">
    <property type="component" value="Unassembled WGS sequence"/>
</dbReference>
<name>A0ABT7X508_9BACE</name>
<sequence length="382" mass="43204">MKQALKLVGMFLVGILLGVMVSGAGIALFTDMTLAAFFGKLFRLHIAEVIGFPLLFICFFLITLFLQVTLHEAGHLICGLASGYRFVSFRIFNFTWIRKDGKWVLKRFSVAGTGGQCLLAPPDRPEEEIPVCGYNMGGVMMNILTALVALGFLLWMEDLPFMLSVFLVFWVIIGLFLGVTNGVPMKLGGIGNDAYTLRLLRHNPATKHALILQLRINALIQEGMRPKDMPEEWFKQDVATIDYKDILQATVGLMNVSRLLDREEWEDAYRLLEDVKSHSSELIGILQQETDAELLFTALVTGRMERAGELATDKLLRYIHLYSRVSSSKQRQLFALALYQEHDREKAETIYRSVVNLREKYLMQGEVNMDIALMEVLLAQEA</sequence>
<keyword evidence="1" id="KW-0812">Transmembrane</keyword>
<comment type="caution">
    <text evidence="2">The sequence shown here is derived from an EMBL/GenBank/DDBJ whole genome shotgun (WGS) entry which is preliminary data.</text>
</comment>
<keyword evidence="3" id="KW-1185">Reference proteome</keyword>
<feature type="transmembrane region" description="Helical" evidence="1">
    <location>
        <begin position="49"/>
        <end position="66"/>
    </location>
</feature>
<reference evidence="2" key="2">
    <citation type="submission" date="2024-05" db="EMBL/GenBank/DDBJ databases">
        <title>Identification and characterization of horizontal gene transfer across gut microbiota members of farm animals based on homology search.</title>
        <authorList>
            <person name="Schwarzerova J."/>
            <person name="Nykrynova M."/>
            <person name="Jureckova K."/>
            <person name="Cejkova D."/>
            <person name="Rychlik I."/>
        </authorList>
    </citation>
    <scope>NUCLEOTIDE SEQUENCE</scope>
    <source>
        <strain evidence="2">84_SSukc20</strain>
    </source>
</reference>
<gene>
    <name evidence="2" type="ORF">QVO10_06345</name>
</gene>
<feature type="transmembrane region" description="Helical" evidence="1">
    <location>
        <begin position="7"/>
        <end position="29"/>
    </location>
</feature>
<organism evidence="2 3">
    <name type="scientific">Bacteroides gallinaceum</name>
    <dbReference type="NCBI Taxonomy" id="1462571"/>
    <lineage>
        <taxon>Bacteria</taxon>
        <taxon>Pseudomonadati</taxon>
        <taxon>Bacteroidota</taxon>
        <taxon>Bacteroidia</taxon>
        <taxon>Bacteroidales</taxon>
        <taxon>Bacteroidaceae</taxon>
        <taxon>Bacteroides</taxon>
    </lineage>
</organism>
<evidence type="ECO:0000313" key="2">
    <source>
        <dbReference type="EMBL" id="MDN0049008.1"/>
    </source>
</evidence>
<proteinExistence type="predicted"/>
<reference evidence="2" key="1">
    <citation type="submission" date="2023-06" db="EMBL/GenBank/DDBJ databases">
        <authorList>
            <person name="Zeman M."/>
            <person name="Kubasova T."/>
            <person name="Jahodarova E."/>
            <person name="Nykrynova M."/>
            <person name="Rychlik I."/>
        </authorList>
    </citation>
    <scope>NUCLEOTIDE SEQUENCE</scope>
    <source>
        <strain evidence="2">84_SSukc20</strain>
    </source>
</reference>
<accession>A0ABT7X508</accession>
<keyword evidence="1" id="KW-1133">Transmembrane helix</keyword>
<protein>
    <recommendedName>
        <fullName evidence="4">M50 family metallopeptidase</fullName>
    </recommendedName>
</protein>
<keyword evidence="1" id="KW-0472">Membrane</keyword>
<evidence type="ECO:0000256" key="1">
    <source>
        <dbReference type="SAM" id="Phobius"/>
    </source>
</evidence>
<feature type="transmembrane region" description="Helical" evidence="1">
    <location>
        <begin position="161"/>
        <end position="179"/>
    </location>
</feature>
<feature type="transmembrane region" description="Helical" evidence="1">
    <location>
        <begin position="134"/>
        <end position="155"/>
    </location>
</feature>
<evidence type="ECO:0000313" key="3">
    <source>
        <dbReference type="Proteomes" id="UP001167871"/>
    </source>
</evidence>
<dbReference type="RefSeq" id="WP_301639328.1">
    <property type="nucleotide sequence ID" value="NZ_JAUEII010000010.1"/>
</dbReference>
<dbReference type="EMBL" id="JAUEII010000010">
    <property type="protein sequence ID" value="MDN0049008.1"/>
    <property type="molecule type" value="Genomic_DNA"/>
</dbReference>